<sequence>GMDIKALDFLRAEADDDTSPLFGVYPTIDYLKTLTCERIRLILTYSTWPLQVNPKEALK</sequence>
<dbReference type="Pfam" id="PF10366">
    <property type="entry name" value="Vps39_1"/>
    <property type="match status" value="1"/>
</dbReference>
<dbReference type="OrthoDB" id="5325112at2759"/>
<dbReference type="EMBL" id="KQ251710">
    <property type="protein sequence ID" value="KNC70245.1"/>
    <property type="molecule type" value="Genomic_DNA"/>
</dbReference>
<dbReference type="RefSeq" id="XP_014144147.1">
    <property type="nucleotide sequence ID" value="XM_014288672.1"/>
</dbReference>
<accession>A0A0L0F0K5</accession>
<dbReference type="AlphaFoldDB" id="A0A0L0F0K5"/>
<protein>
    <recommendedName>
        <fullName evidence="1">Vacuolar sorting protein 39/Transforming growth factor beta receptor-associated domain-containing protein</fullName>
    </recommendedName>
</protein>
<name>A0A0L0F0K5_9EUKA</name>
<dbReference type="GeneID" id="25917737"/>
<feature type="non-terminal residue" evidence="2">
    <location>
        <position position="59"/>
    </location>
</feature>
<organism evidence="2 3">
    <name type="scientific">Sphaeroforma arctica JP610</name>
    <dbReference type="NCBI Taxonomy" id="667725"/>
    <lineage>
        <taxon>Eukaryota</taxon>
        <taxon>Ichthyosporea</taxon>
        <taxon>Ichthyophonida</taxon>
        <taxon>Sphaeroforma</taxon>
    </lineage>
</organism>
<proteinExistence type="predicted"/>
<evidence type="ECO:0000259" key="1">
    <source>
        <dbReference type="Pfam" id="PF10366"/>
    </source>
</evidence>
<gene>
    <name evidence="2" type="ORF">SARC_17233</name>
</gene>
<feature type="non-terminal residue" evidence="2">
    <location>
        <position position="1"/>
    </location>
</feature>
<evidence type="ECO:0000313" key="2">
    <source>
        <dbReference type="EMBL" id="KNC70245.1"/>
    </source>
</evidence>
<reference evidence="2 3" key="1">
    <citation type="submission" date="2011-02" db="EMBL/GenBank/DDBJ databases">
        <title>The Genome Sequence of Sphaeroforma arctica JP610.</title>
        <authorList>
            <consortium name="The Broad Institute Genome Sequencing Platform"/>
            <person name="Russ C."/>
            <person name="Cuomo C."/>
            <person name="Young S.K."/>
            <person name="Zeng Q."/>
            <person name="Gargeya S."/>
            <person name="Alvarado L."/>
            <person name="Berlin A."/>
            <person name="Chapman S.B."/>
            <person name="Chen Z."/>
            <person name="Freedman E."/>
            <person name="Gellesch M."/>
            <person name="Goldberg J."/>
            <person name="Griggs A."/>
            <person name="Gujja S."/>
            <person name="Heilman E."/>
            <person name="Heiman D."/>
            <person name="Howarth C."/>
            <person name="Mehta T."/>
            <person name="Neiman D."/>
            <person name="Pearson M."/>
            <person name="Roberts A."/>
            <person name="Saif S."/>
            <person name="Shea T."/>
            <person name="Shenoy N."/>
            <person name="Sisk P."/>
            <person name="Stolte C."/>
            <person name="Sykes S."/>
            <person name="White J."/>
            <person name="Yandava C."/>
            <person name="Burger G."/>
            <person name="Gray M.W."/>
            <person name="Holland P.W.H."/>
            <person name="King N."/>
            <person name="Lang F.B.F."/>
            <person name="Roger A.J."/>
            <person name="Ruiz-Trillo I."/>
            <person name="Haas B."/>
            <person name="Nusbaum C."/>
            <person name="Birren B."/>
        </authorList>
    </citation>
    <scope>NUCLEOTIDE SEQUENCE [LARGE SCALE GENOMIC DNA]</scope>
    <source>
        <strain evidence="2 3">JP610</strain>
    </source>
</reference>
<feature type="domain" description="Vacuolar sorting protein 39/Transforming growth factor beta receptor-associated" evidence="1">
    <location>
        <begin position="2"/>
        <end position="50"/>
    </location>
</feature>
<evidence type="ECO:0000313" key="3">
    <source>
        <dbReference type="Proteomes" id="UP000054560"/>
    </source>
</evidence>
<dbReference type="InterPro" id="IPR019452">
    <property type="entry name" value="VPS39/TGF_beta_rcpt-assoc_1"/>
</dbReference>
<dbReference type="Proteomes" id="UP000054560">
    <property type="component" value="Unassembled WGS sequence"/>
</dbReference>
<keyword evidence="3" id="KW-1185">Reference proteome</keyword>